<keyword evidence="2" id="KW-0732">Signal</keyword>
<feature type="compositionally biased region" description="Basic residues" evidence="1">
    <location>
        <begin position="121"/>
        <end position="135"/>
    </location>
</feature>
<evidence type="ECO:0000313" key="3">
    <source>
        <dbReference type="EMBL" id="PWN93078.1"/>
    </source>
</evidence>
<dbReference type="AlphaFoldDB" id="A0A316YWN0"/>
<gene>
    <name evidence="3" type="ORF">FA10DRAFT_282748</name>
</gene>
<evidence type="ECO:0008006" key="5">
    <source>
        <dbReference type="Google" id="ProtNLM"/>
    </source>
</evidence>
<organism evidence="3 4">
    <name type="scientific">Acaromyces ingoldii</name>
    <dbReference type="NCBI Taxonomy" id="215250"/>
    <lineage>
        <taxon>Eukaryota</taxon>
        <taxon>Fungi</taxon>
        <taxon>Dikarya</taxon>
        <taxon>Basidiomycota</taxon>
        <taxon>Ustilaginomycotina</taxon>
        <taxon>Exobasidiomycetes</taxon>
        <taxon>Exobasidiales</taxon>
        <taxon>Cryptobasidiaceae</taxon>
        <taxon>Acaromyces</taxon>
    </lineage>
</organism>
<accession>A0A316YWN0</accession>
<protein>
    <recommendedName>
        <fullName evidence="5">Apple domain-containing protein</fullName>
    </recommendedName>
</protein>
<proteinExistence type="predicted"/>
<evidence type="ECO:0000256" key="2">
    <source>
        <dbReference type="SAM" id="SignalP"/>
    </source>
</evidence>
<evidence type="ECO:0000256" key="1">
    <source>
        <dbReference type="SAM" id="MobiDB-lite"/>
    </source>
</evidence>
<keyword evidence="4" id="KW-1185">Reference proteome</keyword>
<dbReference type="InParanoid" id="A0A316YWN0"/>
<feature type="signal peptide" evidence="2">
    <location>
        <begin position="1"/>
        <end position="19"/>
    </location>
</feature>
<dbReference type="Proteomes" id="UP000245768">
    <property type="component" value="Unassembled WGS sequence"/>
</dbReference>
<dbReference type="EMBL" id="KZ819634">
    <property type="protein sequence ID" value="PWN93078.1"/>
    <property type="molecule type" value="Genomic_DNA"/>
</dbReference>
<sequence length="303" mass="32018">MKTTLFLVSALAVAAGAQASHDDGAEARVNRRTFGKHYLSDEKCYGAAIPPWLQHSTPGWCKGKQPSHGSLPPWDGGDAAQCKRKGAFGGPVCKGGNPPGHIPSGCKPPTHYPGHGGHGGHGGHKPGHGGHHHSTTKATSTESCSTEPTPTTTSTTSAPTSTGAPEPICTGPSSEYQLVFEDYETTATTGVYTGKKVGAATQDNDNYLTYGLTDTIEECLELCDQVNGCVFVNTYHDQYDGSYDDLPESAQKKYDPSKLTCALFKACEDPDKANDNWGGQNDPNYITESNGYCKSSNCPVKSA</sequence>
<name>A0A316YWN0_9BASI</name>
<dbReference type="RefSeq" id="XP_025380276.1">
    <property type="nucleotide sequence ID" value="XM_025523792.1"/>
</dbReference>
<feature type="compositionally biased region" description="Low complexity" evidence="1">
    <location>
        <begin position="138"/>
        <end position="167"/>
    </location>
</feature>
<feature type="chain" id="PRO_5016329514" description="Apple domain-containing protein" evidence="2">
    <location>
        <begin position="20"/>
        <end position="303"/>
    </location>
</feature>
<feature type="region of interest" description="Disordered" evidence="1">
    <location>
        <begin position="104"/>
        <end position="171"/>
    </location>
</feature>
<dbReference type="GeneID" id="37045708"/>
<reference evidence="3 4" key="1">
    <citation type="journal article" date="2018" name="Mol. Biol. Evol.">
        <title>Broad Genomic Sampling Reveals a Smut Pathogenic Ancestry of the Fungal Clade Ustilaginomycotina.</title>
        <authorList>
            <person name="Kijpornyongpan T."/>
            <person name="Mondo S.J."/>
            <person name="Barry K."/>
            <person name="Sandor L."/>
            <person name="Lee J."/>
            <person name="Lipzen A."/>
            <person name="Pangilinan J."/>
            <person name="LaButti K."/>
            <person name="Hainaut M."/>
            <person name="Henrissat B."/>
            <person name="Grigoriev I.V."/>
            <person name="Spatafora J.W."/>
            <person name="Aime M.C."/>
        </authorList>
    </citation>
    <scope>NUCLEOTIDE SEQUENCE [LARGE SCALE GENOMIC DNA]</scope>
    <source>
        <strain evidence="3 4">MCA 4198</strain>
    </source>
</reference>
<evidence type="ECO:0000313" key="4">
    <source>
        <dbReference type="Proteomes" id="UP000245768"/>
    </source>
</evidence>
<dbReference type="OrthoDB" id="271448at2759"/>